<dbReference type="GO" id="GO:0004042">
    <property type="term" value="F:L-glutamate N-acetyltransferase activity"/>
    <property type="evidence" value="ECO:0007669"/>
    <property type="project" value="UniProtKB-UniRule"/>
</dbReference>
<comment type="catalytic activity">
    <reaction evidence="7 8">
        <text>L-glutamate + acetyl-CoA = N-acetyl-L-glutamate + CoA + H(+)</text>
        <dbReference type="Rhea" id="RHEA:24292"/>
        <dbReference type="ChEBI" id="CHEBI:15378"/>
        <dbReference type="ChEBI" id="CHEBI:29985"/>
        <dbReference type="ChEBI" id="CHEBI:44337"/>
        <dbReference type="ChEBI" id="CHEBI:57287"/>
        <dbReference type="ChEBI" id="CHEBI:57288"/>
        <dbReference type="EC" id="2.3.1.1"/>
    </reaction>
</comment>
<dbReference type="PIRSF" id="PIRSF000423">
    <property type="entry name" value="ArgA"/>
    <property type="match status" value="1"/>
</dbReference>
<dbReference type="InterPro" id="IPR000182">
    <property type="entry name" value="GNAT_dom"/>
</dbReference>
<evidence type="ECO:0000313" key="10">
    <source>
        <dbReference type="EMBL" id="QTH63242.1"/>
    </source>
</evidence>
<feature type="domain" description="N-acetyltransferase" evidence="9">
    <location>
        <begin position="325"/>
        <end position="476"/>
    </location>
</feature>
<keyword evidence="3 8" id="KW-0055">Arginine biosynthesis</keyword>
<dbReference type="Proteomes" id="UP000682739">
    <property type="component" value="Chromosome"/>
</dbReference>
<dbReference type="CDD" id="cd04301">
    <property type="entry name" value="NAT_SF"/>
    <property type="match status" value="1"/>
</dbReference>
<comment type="similarity">
    <text evidence="2 8">Belongs to the acetyltransferase family. ArgA subfamily.</text>
</comment>
<sequence length="476" mass="52822">MTYSVRQVLEQTPVNQVSPDSQLSKQLSTHAPEDYVRWFRNAAPYINSHQGKTMVLMFGGEAVDHDNFINIVHDIALLSSLGIRLVIVHGARPQIASRINDVGFNSTISRGLRVTDKAALKEVTAACGALRIQIEAMLTTGLINSPMHGARLRVQSGNYVIAKPMGVVNGVDFQHTGIVRRIDAEGINASLAAGNIVLLSPVGYSTTGEVFNIALEDIAVQTAVSLGADKLIGFSEQQGVMDTQGNLIKSCSSFDLRQLLHDFERNQNNDQHDESTELLYRAIVQASEQGVPRCHCVSYQQETALLQELFTRDGSGTLIAKQHDEQFVQASIDDVGGILELIQPLEQSGVLVRRSRKRLETEIETFSLIKKEGVIIACAALLPFDTSYIEDNRSAELACVVTHPDYRKEGLGERLLSSIERKAKEQQINSLFVLTTVSEHWFREHGFVESNVDELPQQKQQLYNFQRNSKVLKKDL</sequence>
<evidence type="ECO:0000256" key="6">
    <source>
        <dbReference type="ARBA" id="ARBA00023315"/>
    </source>
</evidence>
<dbReference type="PANTHER" id="PTHR30602:SF12">
    <property type="entry name" value="AMINO-ACID ACETYLTRANSFERASE NAGS1, CHLOROPLASTIC-RELATED"/>
    <property type="match status" value="1"/>
</dbReference>
<evidence type="ECO:0000256" key="2">
    <source>
        <dbReference type="ARBA" id="ARBA00009145"/>
    </source>
</evidence>
<dbReference type="Gene3D" id="3.40.630.30">
    <property type="match status" value="1"/>
</dbReference>
<dbReference type="NCBIfam" id="TIGR01890">
    <property type="entry name" value="N-Ac-Glu-synth"/>
    <property type="match status" value="1"/>
</dbReference>
<dbReference type="InterPro" id="IPR016181">
    <property type="entry name" value="Acyl_CoA_acyltransferase"/>
</dbReference>
<keyword evidence="5 8" id="KW-0808">Transferase</keyword>
<organism evidence="10 11">
    <name type="scientific">Psychrosphaera ytuae</name>
    <dbReference type="NCBI Taxonomy" id="2820710"/>
    <lineage>
        <taxon>Bacteria</taxon>
        <taxon>Pseudomonadati</taxon>
        <taxon>Pseudomonadota</taxon>
        <taxon>Gammaproteobacteria</taxon>
        <taxon>Alteromonadales</taxon>
        <taxon>Pseudoalteromonadaceae</taxon>
        <taxon>Psychrosphaera</taxon>
    </lineage>
</organism>
<keyword evidence="4 8" id="KW-0028">Amino-acid biosynthesis</keyword>
<evidence type="ECO:0000256" key="3">
    <source>
        <dbReference type="ARBA" id="ARBA00022571"/>
    </source>
</evidence>
<dbReference type="InterPro" id="IPR033719">
    <property type="entry name" value="NAGS_kin"/>
</dbReference>
<dbReference type="SUPFAM" id="SSF55729">
    <property type="entry name" value="Acyl-CoA N-acyltransferases (Nat)"/>
    <property type="match status" value="1"/>
</dbReference>
<dbReference type="HAMAP" id="MF_01105">
    <property type="entry name" value="N_acetyl_glu_synth"/>
    <property type="match status" value="1"/>
</dbReference>
<dbReference type="Pfam" id="PF00696">
    <property type="entry name" value="AA_kinase"/>
    <property type="match status" value="1"/>
</dbReference>
<comment type="subcellular location">
    <subcellularLocation>
        <location evidence="8">Cytoplasm</location>
    </subcellularLocation>
</comment>
<dbReference type="Pfam" id="PF00583">
    <property type="entry name" value="Acetyltransf_1"/>
    <property type="match status" value="1"/>
</dbReference>
<dbReference type="InterPro" id="IPR010167">
    <property type="entry name" value="NH2A_AcTrfase"/>
</dbReference>
<dbReference type="RefSeq" id="WP_208831281.1">
    <property type="nucleotide sequence ID" value="NZ_CP072110.1"/>
</dbReference>
<dbReference type="SUPFAM" id="SSF53633">
    <property type="entry name" value="Carbamate kinase-like"/>
    <property type="match status" value="1"/>
</dbReference>
<dbReference type="EMBL" id="CP072110">
    <property type="protein sequence ID" value="QTH63242.1"/>
    <property type="molecule type" value="Genomic_DNA"/>
</dbReference>
<dbReference type="CDD" id="cd04237">
    <property type="entry name" value="AAK_NAGS-ABP"/>
    <property type="match status" value="1"/>
</dbReference>
<comment type="miscellaneous">
    <text evidence="8">In bacteria which possess the bifunctional enzyme ornithine acetyltransferase/N-acetylglutamate synthase (ArgJ), ArgA fulfills an anaplerotic role.</text>
</comment>
<reference evidence="10" key="1">
    <citation type="submission" date="2021-03" db="EMBL/GenBank/DDBJ databases">
        <title>Description of Psychrosphaera ytuae sp. nov. isolated from deep sea sediment of South China Sea.</title>
        <authorList>
            <person name="Zhang J."/>
            <person name="Xu X.-D."/>
        </authorList>
    </citation>
    <scope>NUCLEOTIDE SEQUENCE</scope>
    <source>
        <strain evidence="10">MTZ26</strain>
    </source>
</reference>
<dbReference type="InterPro" id="IPR036393">
    <property type="entry name" value="AceGlu_kinase-like_sf"/>
</dbReference>
<evidence type="ECO:0000256" key="1">
    <source>
        <dbReference type="ARBA" id="ARBA00004925"/>
    </source>
</evidence>
<dbReference type="KEGG" id="psym:J1N51_10895"/>
<dbReference type="AlphaFoldDB" id="A0A975D9X2"/>
<name>A0A975D9X2_9GAMM</name>
<evidence type="ECO:0000259" key="9">
    <source>
        <dbReference type="PROSITE" id="PS51186"/>
    </source>
</evidence>
<keyword evidence="11" id="KW-1185">Reference proteome</keyword>
<dbReference type="GO" id="GO:0006526">
    <property type="term" value="P:L-arginine biosynthetic process"/>
    <property type="evidence" value="ECO:0007669"/>
    <property type="project" value="UniProtKB-UniRule"/>
</dbReference>
<keyword evidence="6 8" id="KW-0012">Acyltransferase</keyword>
<proteinExistence type="inferred from homology"/>
<protein>
    <recommendedName>
        <fullName evidence="8">Amino-acid acetyltransferase</fullName>
        <ecNumber evidence="8">2.3.1.1</ecNumber>
    </recommendedName>
    <alternativeName>
        <fullName evidence="8">N-acetylglutamate synthase</fullName>
        <shortName evidence="8">AGS</shortName>
        <shortName evidence="8">NAGS</shortName>
    </alternativeName>
</protein>
<evidence type="ECO:0000256" key="8">
    <source>
        <dbReference type="HAMAP-Rule" id="MF_01105"/>
    </source>
</evidence>
<keyword evidence="8" id="KW-0963">Cytoplasm</keyword>
<evidence type="ECO:0000256" key="4">
    <source>
        <dbReference type="ARBA" id="ARBA00022605"/>
    </source>
</evidence>
<evidence type="ECO:0000313" key="11">
    <source>
        <dbReference type="Proteomes" id="UP000682739"/>
    </source>
</evidence>
<dbReference type="InterPro" id="IPR001048">
    <property type="entry name" value="Asp/Glu/Uridylate_kinase"/>
</dbReference>
<gene>
    <name evidence="8 10" type="primary">argA</name>
    <name evidence="10" type="ORF">J1N51_10895</name>
</gene>
<dbReference type="EC" id="2.3.1.1" evidence="8"/>
<comment type="pathway">
    <text evidence="1 8">Amino-acid biosynthesis; L-arginine biosynthesis; N(2)-acetyl-L-ornithine from L-glutamate: step 1/4.</text>
</comment>
<dbReference type="Gene3D" id="3.40.1160.10">
    <property type="entry name" value="Acetylglutamate kinase-like"/>
    <property type="match status" value="1"/>
</dbReference>
<evidence type="ECO:0000256" key="5">
    <source>
        <dbReference type="ARBA" id="ARBA00022679"/>
    </source>
</evidence>
<dbReference type="NCBIfam" id="NF003641">
    <property type="entry name" value="PRK05279.1"/>
    <property type="match status" value="1"/>
</dbReference>
<evidence type="ECO:0000256" key="7">
    <source>
        <dbReference type="ARBA" id="ARBA00048372"/>
    </source>
</evidence>
<dbReference type="PANTHER" id="PTHR30602">
    <property type="entry name" value="AMINO-ACID ACETYLTRANSFERASE"/>
    <property type="match status" value="1"/>
</dbReference>
<dbReference type="PROSITE" id="PS51186">
    <property type="entry name" value="GNAT"/>
    <property type="match status" value="1"/>
</dbReference>
<accession>A0A975D9X2</accession>
<dbReference type="GO" id="GO:0005737">
    <property type="term" value="C:cytoplasm"/>
    <property type="evidence" value="ECO:0007669"/>
    <property type="project" value="UniProtKB-SubCell"/>
</dbReference>